<reference evidence="1" key="1">
    <citation type="submission" date="2023-03" db="EMBL/GenBank/DDBJ databases">
        <title>Massive genome expansion in bonnet fungi (Mycena s.s.) driven by repeated elements and novel gene families across ecological guilds.</title>
        <authorList>
            <consortium name="Lawrence Berkeley National Laboratory"/>
            <person name="Harder C.B."/>
            <person name="Miyauchi S."/>
            <person name="Viragh M."/>
            <person name="Kuo A."/>
            <person name="Thoen E."/>
            <person name="Andreopoulos B."/>
            <person name="Lu D."/>
            <person name="Skrede I."/>
            <person name="Drula E."/>
            <person name="Henrissat B."/>
            <person name="Morin E."/>
            <person name="Kohler A."/>
            <person name="Barry K."/>
            <person name="LaButti K."/>
            <person name="Morin E."/>
            <person name="Salamov A."/>
            <person name="Lipzen A."/>
            <person name="Mereny Z."/>
            <person name="Hegedus B."/>
            <person name="Baldrian P."/>
            <person name="Stursova M."/>
            <person name="Weitz H."/>
            <person name="Taylor A."/>
            <person name="Grigoriev I.V."/>
            <person name="Nagy L.G."/>
            <person name="Martin F."/>
            <person name="Kauserud H."/>
        </authorList>
    </citation>
    <scope>NUCLEOTIDE SEQUENCE</scope>
    <source>
        <strain evidence="1">9284</strain>
    </source>
</reference>
<dbReference type="Proteomes" id="UP001221142">
    <property type="component" value="Unassembled WGS sequence"/>
</dbReference>
<keyword evidence="2" id="KW-1185">Reference proteome</keyword>
<organism evidence="1 2">
    <name type="scientific">Roridomyces roridus</name>
    <dbReference type="NCBI Taxonomy" id="1738132"/>
    <lineage>
        <taxon>Eukaryota</taxon>
        <taxon>Fungi</taxon>
        <taxon>Dikarya</taxon>
        <taxon>Basidiomycota</taxon>
        <taxon>Agaricomycotina</taxon>
        <taxon>Agaricomycetes</taxon>
        <taxon>Agaricomycetidae</taxon>
        <taxon>Agaricales</taxon>
        <taxon>Marasmiineae</taxon>
        <taxon>Mycenaceae</taxon>
        <taxon>Roridomyces</taxon>
    </lineage>
</organism>
<comment type="caution">
    <text evidence="1">The sequence shown here is derived from an EMBL/GenBank/DDBJ whole genome shotgun (WGS) entry which is preliminary data.</text>
</comment>
<name>A0AAD7BAU6_9AGAR</name>
<dbReference type="AlphaFoldDB" id="A0AAD7BAU6"/>
<dbReference type="EMBL" id="JARKIF010000024">
    <property type="protein sequence ID" value="KAJ7615581.1"/>
    <property type="molecule type" value="Genomic_DNA"/>
</dbReference>
<evidence type="ECO:0000313" key="1">
    <source>
        <dbReference type="EMBL" id="KAJ7615581.1"/>
    </source>
</evidence>
<evidence type="ECO:0000313" key="2">
    <source>
        <dbReference type="Proteomes" id="UP001221142"/>
    </source>
</evidence>
<proteinExistence type="predicted"/>
<sequence>MARRSYHQKDEGMFRLGRRANTVGRHGSRAKQRDGAMMVWFESHEERRIGSIRNPRLIGIGATWTQVVIREHDKYLTLGGMEFSKMRRANEIGGRCVCARLRAKVRVLSVAEPRTPQPSKVDATGVEDWSRSGSAGRVKQLKCTNEMVFEWTGLKNPVENVQPGFASRPRKGMFKGHASLQATVLRMVHGQRESKGGMR</sequence>
<accession>A0AAD7BAU6</accession>
<gene>
    <name evidence="1" type="ORF">FB45DRAFT_873637</name>
</gene>
<protein>
    <submittedName>
        <fullName evidence="1">Uncharacterized protein</fullName>
    </submittedName>
</protein>